<dbReference type="InterPro" id="IPR003330">
    <property type="entry name" value="MSG"/>
</dbReference>
<dbReference type="OrthoDB" id="10332878at2759"/>
<name>A0A0W4ZV33_PNEJ7</name>
<evidence type="ECO:0000313" key="2">
    <source>
        <dbReference type="Proteomes" id="UP000053447"/>
    </source>
</evidence>
<dbReference type="GeneID" id="28938849"/>
<dbReference type="STRING" id="1408657.A0A0W4ZV33"/>
<reference evidence="2" key="1">
    <citation type="journal article" date="2016" name="Nat. Commun.">
        <title>Genome analysis of three Pneumocystis species reveals adaptation mechanisms to life exclusively in mammalian hosts.</title>
        <authorList>
            <person name="Ma L."/>
            <person name="Chen Z."/>
            <person name="Huang D.W."/>
            <person name="Kutty G."/>
            <person name="Ishihara M."/>
            <person name="Wang H."/>
            <person name="Abouelleil A."/>
            <person name="Bishop L."/>
            <person name="Davey E."/>
            <person name="Deng R."/>
            <person name="Deng X."/>
            <person name="Fan L."/>
            <person name="Fantoni G."/>
            <person name="Fitzgerald M."/>
            <person name="Gogineni E."/>
            <person name="Goldberg J.M."/>
            <person name="Handley G."/>
            <person name="Hu X."/>
            <person name="Huber C."/>
            <person name="Jiao X."/>
            <person name="Jones K."/>
            <person name="Levin J.Z."/>
            <person name="Liu Y."/>
            <person name="Macdonald P."/>
            <person name="Melnikov A."/>
            <person name="Raley C."/>
            <person name="Sassi M."/>
            <person name="Sherman B.T."/>
            <person name="Song X."/>
            <person name="Sykes S."/>
            <person name="Tran B."/>
            <person name="Walsh L."/>
            <person name="Xia Y."/>
            <person name="Yang J."/>
            <person name="Young S."/>
            <person name="Zeng Q."/>
            <person name="Zheng X."/>
            <person name="Stephens R."/>
            <person name="Nusbaum C."/>
            <person name="Birren B.W."/>
            <person name="Azadi P."/>
            <person name="Lempicki R.A."/>
            <person name="Cuomo C.A."/>
            <person name="Kovacs J.A."/>
        </authorList>
    </citation>
    <scope>NUCLEOTIDE SEQUENCE [LARGE SCALE GENOMIC DNA]</scope>
    <source>
        <strain evidence="2">RU7</strain>
    </source>
</reference>
<dbReference type="AlphaFoldDB" id="A0A0W4ZV33"/>
<evidence type="ECO:0000313" key="1">
    <source>
        <dbReference type="EMBL" id="KTW32236.1"/>
    </source>
</evidence>
<dbReference type="Proteomes" id="UP000053447">
    <property type="component" value="Unassembled WGS sequence"/>
</dbReference>
<comment type="caution">
    <text evidence="1">The sequence shown here is derived from an EMBL/GenBank/DDBJ whole genome shotgun (WGS) entry which is preliminary data.</text>
</comment>
<keyword evidence="2" id="KW-1185">Reference proteome</keyword>
<protein>
    <recommendedName>
        <fullName evidence="3">Major surface glycoprotein 2 C-terminal domain-containing protein</fullName>
    </recommendedName>
</protein>
<dbReference type="EMBL" id="LFWA01000002">
    <property type="protein sequence ID" value="KTW32236.1"/>
    <property type="molecule type" value="Genomic_DNA"/>
</dbReference>
<sequence>MFIVIINILNVFSKDIEIFYKNSILGSLSKEYLYVLILERNIEKECEARIKRFCNSSTILALNVEKANLLLKEICSSKKINEDCEELKIKIKKKCDDFEKDIALLKISDISAHNCSNYEHHCIILDGVCSSSSITFQCITLISKCYQNKRYELAKDLLLRGLEGHLSDFVSCLPRLIEVCDELKVESDELMQKCFFSEPTCNELLQLAYEKCSELENISKILFNVHQITIDMCRKVLNQCYFYGSNCHHEVTMYCDEFKLECENKGFKYIQPTSPFNPLTQKTEFIKKVNLFQAYKEIEVDGIVIWKTEKKDLNDILALLFHAVPDSMFEETCKHELKYKCYYIKYISPLLEKICLDGRSFVKVCKELGARLKIRILNLETKLRNLKFLNKNFDLISWKNLPNYLSFICPDLLSDCFYFGAYKVGFDKGCMNAKVACYKHGRFSIANQLLEDKLSGKFHDLLINNNECQEILIKACLTFKNMTDELFSYCLFPRKTCLFLIDDVIAKVRYLNNTLNNKLGFLEEHDCVDLETRCNKLLIDFFELFRPCQILEDSCKYQRAINNFTNVLMEESFDVLSNINNCTIYLKNKCKKWFKRIDLRFTPLCSHPNISCQEMLDNFNSYCLSFRTYLRDLEIVKKAKNRANAENICTFWQPFCYKLSPKCGFLIKNSPLQTELCEDLHNKCKPFRERKNLEDRLTYVLKDNLKDKNKCNLTLNKLCADWEESGNDTFISLCKKYPDDDAQTDLDARLKLCRKLIIRLQNQCLELRKKLIHNFDNLKKEEKRFQEIKEFAEKAIKNFNSLFLVLKNNKYINNEQNITTYNKLIQKQNLLNMKTTQDEILAFTMAAESLELYINLRKKCDNLLLNCGFKEKCSDLKEVCKNIQNICSMIKPLMQKPCTILNNTTTVSMITTTTITEKTIVTNTITKKDTIIMMTKGEMLTFTCTTDKRLENKSECIKTFTQTSILNSTIISTSIYEYTKFMTVTIDKTKKFRPNEGIRINDINSMKKVSIMMVILLMIYIYF</sequence>
<evidence type="ECO:0008006" key="3">
    <source>
        <dbReference type="Google" id="ProtNLM"/>
    </source>
</evidence>
<organism evidence="1 2">
    <name type="scientific">Pneumocystis jirovecii (strain RU7)</name>
    <name type="common">Human pneumocystis pneumonia agent</name>
    <dbReference type="NCBI Taxonomy" id="1408657"/>
    <lineage>
        <taxon>Eukaryota</taxon>
        <taxon>Fungi</taxon>
        <taxon>Dikarya</taxon>
        <taxon>Ascomycota</taxon>
        <taxon>Taphrinomycotina</taxon>
        <taxon>Pneumocystomycetes</taxon>
        <taxon>Pneumocystaceae</taxon>
        <taxon>Pneumocystis</taxon>
    </lineage>
</organism>
<dbReference type="Pfam" id="PF02349">
    <property type="entry name" value="MSG"/>
    <property type="match status" value="5"/>
</dbReference>
<dbReference type="RefSeq" id="XP_018230928.1">
    <property type="nucleotide sequence ID" value="XM_018372594.1"/>
</dbReference>
<gene>
    <name evidence="1" type="ORF">T551_00327</name>
</gene>
<accession>A0A0W4ZV33</accession>
<proteinExistence type="predicted"/>
<dbReference type="VEuPathDB" id="FungiDB:T551_00327"/>